<evidence type="ECO:0000256" key="12">
    <source>
        <dbReference type="HAMAP-Rule" id="MF_00111"/>
    </source>
</evidence>
<evidence type="ECO:0000256" key="6">
    <source>
        <dbReference type="ARBA" id="ARBA00022960"/>
    </source>
</evidence>
<keyword evidence="5 12" id="KW-0808">Transferase</keyword>
<comment type="caution">
    <text evidence="12">Lacks conserved residue(s) required for the propagation of feature annotation.</text>
</comment>
<keyword evidence="7 12" id="KW-0573">Peptidoglycan synthesis</keyword>
<keyword evidence="8 12" id="KW-0131">Cell cycle</keyword>
<reference evidence="15" key="1">
    <citation type="journal article" date="2017" name="Appl. Environ. Microbiol.">
        <title>Genomic analysis of Calderihabitans maritimus KKC1, a thermophilic hydrogenogenic carboxydotrophic bacterium isolated from marine sediment.</title>
        <authorList>
            <person name="Omae K."/>
            <person name="Yoneda Y."/>
            <person name="Fukuyama Y."/>
            <person name="Yoshida T."/>
            <person name="Sako Y."/>
        </authorList>
    </citation>
    <scope>NUCLEOTIDE SEQUENCE [LARGE SCALE GENOMIC DNA]</scope>
    <source>
        <strain evidence="15">KKC1</strain>
    </source>
</reference>
<keyword evidence="15" id="KW-1185">Reference proteome</keyword>
<feature type="active site" description="Proton donor" evidence="12">
    <location>
        <position position="116"/>
    </location>
</feature>
<keyword evidence="12" id="KW-0670">Pyruvate</keyword>
<dbReference type="OrthoDB" id="9803760at2"/>
<feature type="binding site" evidence="12">
    <location>
        <position position="304"/>
    </location>
    <ligand>
        <name>UDP-N-acetyl-alpha-D-glucosamine</name>
        <dbReference type="ChEBI" id="CHEBI:57705"/>
    </ligand>
</feature>
<dbReference type="InterPro" id="IPR001986">
    <property type="entry name" value="Enolpyruvate_Tfrase_dom"/>
</dbReference>
<keyword evidence="3 12" id="KW-0963">Cytoplasm</keyword>
<dbReference type="Proteomes" id="UP000197032">
    <property type="component" value="Unassembled WGS sequence"/>
</dbReference>
<dbReference type="FunFam" id="3.65.10.10:FF:000001">
    <property type="entry name" value="UDP-N-acetylglucosamine 1-carboxyvinyltransferase"/>
    <property type="match status" value="1"/>
</dbReference>
<feature type="binding site" evidence="12">
    <location>
        <begin position="22"/>
        <end position="23"/>
    </location>
    <ligand>
        <name>phosphoenolpyruvate</name>
        <dbReference type="ChEBI" id="CHEBI:58702"/>
    </ligand>
</feature>
<accession>A0A1Z5HS35</accession>
<dbReference type="RefSeq" id="WP_088553552.1">
    <property type="nucleotide sequence ID" value="NZ_BDGJ01000059.1"/>
</dbReference>
<feature type="binding site" evidence="12">
    <location>
        <position position="92"/>
    </location>
    <ligand>
        <name>UDP-N-acetyl-alpha-D-glucosamine</name>
        <dbReference type="ChEBI" id="CHEBI:57705"/>
    </ligand>
</feature>
<evidence type="ECO:0000256" key="4">
    <source>
        <dbReference type="ARBA" id="ARBA00022618"/>
    </source>
</evidence>
<dbReference type="PANTHER" id="PTHR43783:SF1">
    <property type="entry name" value="UDP-N-ACETYLGLUCOSAMINE 1-CARBOXYVINYLTRANSFERASE"/>
    <property type="match status" value="1"/>
</dbReference>
<dbReference type="SUPFAM" id="SSF55205">
    <property type="entry name" value="EPT/RTPC-like"/>
    <property type="match status" value="1"/>
</dbReference>
<dbReference type="EMBL" id="BDGJ01000059">
    <property type="protein sequence ID" value="GAW92141.1"/>
    <property type="molecule type" value="Genomic_DNA"/>
</dbReference>
<comment type="subcellular location">
    <subcellularLocation>
        <location evidence="1 12">Cytoplasm</location>
    </subcellularLocation>
</comment>
<evidence type="ECO:0000259" key="13">
    <source>
        <dbReference type="Pfam" id="PF00275"/>
    </source>
</evidence>
<dbReference type="NCBIfam" id="NF009470">
    <property type="entry name" value="PRK12830.1"/>
    <property type="match status" value="1"/>
</dbReference>
<dbReference type="Pfam" id="PF00275">
    <property type="entry name" value="EPSP_synthase"/>
    <property type="match status" value="1"/>
</dbReference>
<keyword evidence="4 12" id="KW-0132">Cell division</keyword>
<evidence type="ECO:0000256" key="3">
    <source>
        <dbReference type="ARBA" id="ARBA00022490"/>
    </source>
</evidence>
<evidence type="ECO:0000256" key="8">
    <source>
        <dbReference type="ARBA" id="ARBA00023306"/>
    </source>
</evidence>
<name>A0A1Z5HS35_9FIRM</name>
<evidence type="ECO:0000256" key="1">
    <source>
        <dbReference type="ARBA" id="ARBA00004496"/>
    </source>
</evidence>
<evidence type="ECO:0000256" key="11">
    <source>
        <dbReference type="ARBA" id="ARBA00047527"/>
    </source>
</evidence>
<dbReference type="InterPro" id="IPR013792">
    <property type="entry name" value="RNA3'P_cycl/enolpyr_Trfase_a/b"/>
</dbReference>
<keyword evidence="6 12" id="KW-0133">Cell shape</keyword>
<feature type="domain" description="Enolpyruvate transferase" evidence="13">
    <location>
        <begin position="8"/>
        <end position="405"/>
    </location>
</feature>
<dbReference type="InterPro" id="IPR005750">
    <property type="entry name" value="UDP_GlcNAc_COvinyl_MurA"/>
</dbReference>
<dbReference type="UniPathway" id="UPA00219"/>
<feature type="binding site" evidence="12">
    <location>
        <position position="326"/>
    </location>
    <ligand>
        <name>UDP-N-acetyl-alpha-D-glucosamine</name>
        <dbReference type="ChEBI" id="CHEBI:57705"/>
    </ligand>
</feature>
<dbReference type="HAMAP" id="MF_00111">
    <property type="entry name" value="MurA"/>
    <property type="match status" value="1"/>
</dbReference>
<dbReference type="PANTHER" id="PTHR43783">
    <property type="entry name" value="UDP-N-ACETYLGLUCOSAMINE 1-CARBOXYVINYLTRANSFERASE"/>
    <property type="match status" value="1"/>
</dbReference>
<sequence length="420" mass="45505">MEKFIIVGGNRLTGTVTISGAKNAVLPIMAASIMAGEPCVIYDVPRLTDVRVMKNVLKSLGARVEVNGHAMVIDPRKINYTEVPEHLMRKLRASNLVMGALLGRFGRVKVAHPGGCAIGSRPMDLHFKGFQALGAKITERYGFIEVEAKELRGADIQLDFPSVGATENIMMAATLAKGTTIIRNAAKEPEIVDLQNFLNRLGARIKGAGIDVIRIEGVRKLRGTEHNLIPDRIETGTYMVAAAITNGDVVLKNVIPNHIEPVSAKLREAGVSVVEYKDGIRVKGRGRIKALDIKTLPYPGFPTDMQPQMVALMSIAEGTSIITETIFESRFKHVDELTRMGANIKVEGRVAIVKGVNRLSGAVVEASDLRAGAALVLAGLAAEDATVVENVHHLDRGYEDMEKKLNSLGARVIRVNSNRE</sequence>
<evidence type="ECO:0000313" key="15">
    <source>
        <dbReference type="Proteomes" id="UP000197032"/>
    </source>
</evidence>
<evidence type="ECO:0000313" key="14">
    <source>
        <dbReference type="EMBL" id="GAW92141.1"/>
    </source>
</evidence>
<evidence type="ECO:0000256" key="5">
    <source>
        <dbReference type="ARBA" id="ARBA00022679"/>
    </source>
</evidence>
<dbReference type="GO" id="GO:0005737">
    <property type="term" value="C:cytoplasm"/>
    <property type="evidence" value="ECO:0007669"/>
    <property type="project" value="UniProtKB-SubCell"/>
</dbReference>
<evidence type="ECO:0000256" key="2">
    <source>
        <dbReference type="ARBA" id="ARBA00004752"/>
    </source>
</evidence>
<dbReference type="AlphaFoldDB" id="A0A1Z5HS35"/>
<keyword evidence="9 12" id="KW-0961">Cell wall biogenesis/degradation</keyword>
<comment type="function">
    <text evidence="12">Cell wall formation. Adds enolpyruvyl to UDP-N-acetylglucosamine.</text>
</comment>
<dbReference type="GO" id="GO:0008760">
    <property type="term" value="F:UDP-N-acetylglucosamine 1-carboxyvinyltransferase activity"/>
    <property type="evidence" value="ECO:0007669"/>
    <property type="project" value="UniProtKB-UniRule"/>
</dbReference>
<dbReference type="Gene3D" id="3.65.10.10">
    <property type="entry name" value="Enolpyruvate transferase domain"/>
    <property type="match status" value="2"/>
</dbReference>
<dbReference type="GO" id="GO:0071555">
    <property type="term" value="P:cell wall organization"/>
    <property type="evidence" value="ECO:0007669"/>
    <property type="project" value="UniProtKB-KW"/>
</dbReference>
<proteinExistence type="inferred from homology"/>
<dbReference type="GO" id="GO:0009252">
    <property type="term" value="P:peptidoglycan biosynthetic process"/>
    <property type="evidence" value="ECO:0007669"/>
    <property type="project" value="UniProtKB-UniRule"/>
</dbReference>
<comment type="caution">
    <text evidence="14">The sequence shown here is derived from an EMBL/GenBank/DDBJ whole genome shotgun (WGS) entry which is preliminary data.</text>
</comment>
<dbReference type="GO" id="GO:0008360">
    <property type="term" value="P:regulation of cell shape"/>
    <property type="evidence" value="ECO:0007669"/>
    <property type="project" value="UniProtKB-KW"/>
</dbReference>
<dbReference type="NCBIfam" id="NF006873">
    <property type="entry name" value="PRK09369.1"/>
    <property type="match status" value="1"/>
</dbReference>
<protein>
    <recommendedName>
        <fullName evidence="12">UDP-N-acetylglucosamine 1-carboxyvinyltransferase</fullName>
        <ecNumber evidence="12">2.5.1.7</ecNumber>
    </recommendedName>
    <alternativeName>
        <fullName evidence="12">Enoylpyruvate transferase</fullName>
    </alternativeName>
    <alternativeName>
        <fullName evidence="12">UDP-N-acetylglucosamine enolpyruvyl transferase</fullName>
        <shortName evidence="12">EPT</shortName>
    </alternativeName>
</protein>
<organism evidence="14 15">
    <name type="scientific">Calderihabitans maritimus</name>
    <dbReference type="NCBI Taxonomy" id="1246530"/>
    <lineage>
        <taxon>Bacteria</taxon>
        <taxon>Bacillati</taxon>
        <taxon>Bacillota</taxon>
        <taxon>Clostridia</taxon>
        <taxon>Neomoorellales</taxon>
        <taxon>Calderihabitantaceae</taxon>
        <taxon>Calderihabitans</taxon>
    </lineage>
</organism>
<dbReference type="GO" id="GO:0051301">
    <property type="term" value="P:cell division"/>
    <property type="evidence" value="ECO:0007669"/>
    <property type="project" value="UniProtKB-KW"/>
</dbReference>
<feature type="binding site" evidence="12">
    <location>
        <begin position="121"/>
        <end position="125"/>
    </location>
    <ligand>
        <name>UDP-N-acetyl-alpha-D-glucosamine</name>
        <dbReference type="ChEBI" id="CHEBI:57705"/>
    </ligand>
</feature>
<evidence type="ECO:0000256" key="9">
    <source>
        <dbReference type="ARBA" id="ARBA00023316"/>
    </source>
</evidence>
<comment type="catalytic activity">
    <reaction evidence="11 12">
        <text>phosphoenolpyruvate + UDP-N-acetyl-alpha-D-glucosamine = UDP-N-acetyl-3-O-(1-carboxyvinyl)-alpha-D-glucosamine + phosphate</text>
        <dbReference type="Rhea" id="RHEA:18681"/>
        <dbReference type="ChEBI" id="CHEBI:43474"/>
        <dbReference type="ChEBI" id="CHEBI:57705"/>
        <dbReference type="ChEBI" id="CHEBI:58702"/>
        <dbReference type="ChEBI" id="CHEBI:68483"/>
        <dbReference type="EC" id="2.5.1.7"/>
    </reaction>
</comment>
<feature type="modified residue" description="2-(S-cysteinyl)pyruvic acid O-phosphothioketal" evidence="12">
    <location>
        <position position="116"/>
    </location>
</feature>
<dbReference type="CDD" id="cd01555">
    <property type="entry name" value="UdpNAET"/>
    <property type="match status" value="1"/>
</dbReference>
<dbReference type="EC" id="2.5.1.7" evidence="12"/>
<dbReference type="GO" id="GO:0019277">
    <property type="term" value="P:UDP-N-acetylgalactosamine biosynthetic process"/>
    <property type="evidence" value="ECO:0007669"/>
    <property type="project" value="InterPro"/>
</dbReference>
<evidence type="ECO:0000256" key="7">
    <source>
        <dbReference type="ARBA" id="ARBA00022984"/>
    </source>
</evidence>
<dbReference type="NCBIfam" id="TIGR01072">
    <property type="entry name" value="murA"/>
    <property type="match status" value="1"/>
</dbReference>
<evidence type="ECO:0000256" key="10">
    <source>
        <dbReference type="ARBA" id="ARBA00038367"/>
    </source>
</evidence>
<comment type="pathway">
    <text evidence="2 12">Cell wall biogenesis; peptidoglycan biosynthesis.</text>
</comment>
<comment type="similarity">
    <text evidence="10 12">Belongs to the EPSP synthase family. MurA subfamily.</text>
</comment>
<dbReference type="InterPro" id="IPR036968">
    <property type="entry name" value="Enolpyruvate_Tfrase_sf"/>
</dbReference>
<gene>
    <name evidence="12" type="primary">murA</name>
    <name evidence="14" type="ORF">KKC1_13000</name>
</gene>
<dbReference type="InterPro" id="IPR050068">
    <property type="entry name" value="MurA_subfamily"/>
</dbReference>